<dbReference type="Pfam" id="PF01663">
    <property type="entry name" value="Phosphodiest"/>
    <property type="match status" value="1"/>
</dbReference>
<dbReference type="Proteomes" id="UP000035704">
    <property type="component" value="Chromosome"/>
</dbReference>
<dbReference type="InterPro" id="IPR002591">
    <property type="entry name" value="Phosphodiest/P_Trfase"/>
</dbReference>
<proteinExistence type="predicted"/>
<evidence type="ECO:0000313" key="2">
    <source>
        <dbReference type="Proteomes" id="UP000035704"/>
    </source>
</evidence>
<sequence>MRSNLMKYSRVLLMLLLINSLLMGCSTTTVEHQGYIPSFKVIGDVEEVLMIRSKEGFSLKEIEIDGETRQVLTLKELLHKAKPMTENIEILLVGQDGLMAKIDGGRVETCYINLSEENAWEFINPNHPISSNIKKVKEVVVISKDEDWDYGFNVITGEENIMNITAGQMYTMPKTLYANFHGTSSLDKEGHVYETTIYTEEKVIRLRDLVDISEGQRLLAVGDVGQYKFINADGYLKMVDNRIDLYEKDGKSKITDARGIMIDPPQVSIMDTYYDASHFLTKDEKVLILFLDGFGYHQYVYAMEKGYAPFLKELELAQKATTVYQSVTNAGFAAMITGRPPYESGVYSRSQRDLKVPSIFAVAKDLDKKSVLIEGDIKILNTEIEPLLNRDENNNGITCDEVYATALSHMDNEYDFMFIHFHGIDDMGHSYGDMHEVTLEMIKETDAYVRELVERWSGKVVITSDHGMHTTPEAERGGNHGSFRHEDMIVPYIVTEGRGRS</sequence>
<organism evidence="1 2">
    <name type="scientific">Clostridium aceticum</name>
    <dbReference type="NCBI Taxonomy" id="84022"/>
    <lineage>
        <taxon>Bacteria</taxon>
        <taxon>Bacillati</taxon>
        <taxon>Bacillota</taxon>
        <taxon>Clostridia</taxon>
        <taxon>Eubacteriales</taxon>
        <taxon>Clostridiaceae</taxon>
        <taxon>Clostridium</taxon>
    </lineage>
</organism>
<dbReference type="GO" id="GO:0016787">
    <property type="term" value="F:hydrolase activity"/>
    <property type="evidence" value="ECO:0007669"/>
    <property type="project" value="UniProtKB-ARBA"/>
</dbReference>
<dbReference type="KEGG" id="cace:CACET_c08610"/>
<dbReference type="PANTHER" id="PTHR10151:SF120">
    <property type="entry name" value="BIS(5'-ADENOSYL)-TRIPHOSPHATASE"/>
    <property type="match status" value="1"/>
</dbReference>
<keyword evidence="2" id="KW-1185">Reference proteome</keyword>
<dbReference type="PROSITE" id="PS51257">
    <property type="entry name" value="PROKAR_LIPOPROTEIN"/>
    <property type="match status" value="1"/>
</dbReference>
<dbReference type="EMBL" id="CP009687">
    <property type="protein sequence ID" value="AKL94369.1"/>
    <property type="molecule type" value="Genomic_DNA"/>
</dbReference>
<reference evidence="1 2" key="1">
    <citation type="submission" date="2014-10" db="EMBL/GenBank/DDBJ databases">
        <title>Genome sequence of Clostridium aceticum DSM 1496.</title>
        <authorList>
            <person name="Poehlein A."/>
            <person name="Schiel-Bengelsdorf B."/>
            <person name="Gottschalk G."/>
            <person name="Duerre P."/>
            <person name="Daniel R."/>
        </authorList>
    </citation>
    <scope>NUCLEOTIDE SEQUENCE [LARGE SCALE GENOMIC DNA]</scope>
    <source>
        <strain evidence="1 2">DSM 1496</strain>
    </source>
</reference>
<protein>
    <submittedName>
        <fullName evidence="1">Uncharacterized protein</fullName>
    </submittedName>
</protein>
<evidence type="ECO:0000313" key="1">
    <source>
        <dbReference type="EMBL" id="AKL94369.1"/>
    </source>
</evidence>
<gene>
    <name evidence="1" type="ORF">CACET_c08610</name>
</gene>
<dbReference type="PANTHER" id="PTHR10151">
    <property type="entry name" value="ECTONUCLEOTIDE PYROPHOSPHATASE/PHOSPHODIESTERASE"/>
    <property type="match status" value="1"/>
</dbReference>
<dbReference type="RefSeq" id="WP_044823483.1">
    <property type="nucleotide sequence ID" value="NZ_CP009687.1"/>
</dbReference>
<dbReference type="PATRIC" id="fig|84022.5.peg.2465"/>
<dbReference type="SUPFAM" id="SSF53649">
    <property type="entry name" value="Alkaline phosphatase-like"/>
    <property type="match status" value="1"/>
</dbReference>
<name>A0A0D8IEA9_9CLOT</name>
<dbReference type="STRING" id="84022.CACET_c08610"/>
<dbReference type="AlphaFoldDB" id="A0A0D8IEA9"/>
<dbReference type="Gene3D" id="3.40.720.10">
    <property type="entry name" value="Alkaline Phosphatase, subunit A"/>
    <property type="match status" value="2"/>
</dbReference>
<dbReference type="OrthoDB" id="1706744at2"/>
<dbReference type="InterPro" id="IPR017850">
    <property type="entry name" value="Alkaline_phosphatase_core_sf"/>
</dbReference>
<accession>A0A0D8IEA9</accession>